<comment type="caution">
    <text evidence="1">The sequence shown here is derived from an EMBL/GenBank/DDBJ whole genome shotgun (WGS) entry which is preliminary data.</text>
</comment>
<organism evidence="1 2">
    <name type="scientific">Smallanthus sonchifolius</name>
    <dbReference type="NCBI Taxonomy" id="185202"/>
    <lineage>
        <taxon>Eukaryota</taxon>
        <taxon>Viridiplantae</taxon>
        <taxon>Streptophyta</taxon>
        <taxon>Embryophyta</taxon>
        <taxon>Tracheophyta</taxon>
        <taxon>Spermatophyta</taxon>
        <taxon>Magnoliopsida</taxon>
        <taxon>eudicotyledons</taxon>
        <taxon>Gunneridae</taxon>
        <taxon>Pentapetalae</taxon>
        <taxon>asterids</taxon>
        <taxon>campanulids</taxon>
        <taxon>Asterales</taxon>
        <taxon>Asteraceae</taxon>
        <taxon>Asteroideae</taxon>
        <taxon>Heliantheae alliance</taxon>
        <taxon>Millerieae</taxon>
        <taxon>Smallanthus</taxon>
    </lineage>
</organism>
<evidence type="ECO:0000313" key="2">
    <source>
        <dbReference type="Proteomes" id="UP001056120"/>
    </source>
</evidence>
<dbReference type="EMBL" id="CM042028">
    <property type="protein sequence ID" value="KAI3797487.1"/>
    <property type="molecule type" value="Genomic_DNA"/>
</dbReference>
<gene>
    <name evidence="1" type="ORF">L1987_32744</name>
</gene>
<evidence type="ECO:0000313" key="1">
    <source>
        <dbReference type="EMBL" id="KAI3797487.1"/>
    </source>
</evidence>
<reference evidence="1 2" key="2">
    <citation type="journal article" date="2022" name="Mol. Ecol. Resour.">
        <title>The genomes of chicory, endive, great burdock and yacon provide insights into Asteraceae paleo-polyploidization history and plant inulin production.</title>
        <authorList>
            <person name="Fan W."/>
            <person name="Wang S."/>
            <person name="Wang H."/>
            <person name="Wang A."/>
            <person name="Jiang F."/>
            <person name="Liu H."/>
            <person name="Zhao H."/>
            <person name="Xu D."/>
            <person name="Zhang Y."/>
        </authorList>
    </citation>
    <scope>NUCLEOTIDE SEQUENCE [LARGE SCALE GENOMIC DNA]</scope>
    <source>
        <strain evidence="2">cv. Yunnan</strain>
        <tissue evidence="1">Leaves</tissue>
    </source>
</reference>
<name>A0ACB9HRN9_9ASTR</name>
<dbReference type="Proteomes" id="UP001056120">
    <property type="component" value="Linkage Group LG11"/>
</dbReference>
<accession>A0ACB9HRN9</accession>
<protein>
    <submittedName>
        <fullName evidence="1">Uncharacterized protein</fullName>
    </submittedName>
</protein>
<reference evidence="2" key="1">
    <citation type="journal article" date="2022" name="Mol. Ecol. Resour.">
        <title>The genomes of chicory, endive, great burdock and yacon provide insights into Asteraceae palaeo-polyploidization history and plant inulin production.</title>
        <authorList>
            <person name="Fan W."/>
            <person name="Wang S."/>
            <person name="Wang H."/>
            <person name="Wang A."/>
            <person name="Jiang F."/>
            <person name="Liu H."/>
            <person name="Zhao H."/>
            <person name="Xu D."/>
            <person name="Zhang Y."/>
        </authorList>
    </citation>
    <scope>NUCLEOTIDE SEQUENCE [LARGE SCALE GENOMIC DNA]</scope>
    <source>
        <strain evidence="2">cv. Yunnan</strain>
    </source>
</reference>
<proteinExistence type="predicted"/>
<keyword evidence="2" id="KW-1185">Reference proteome</keyword>
<sequence>MQECEARCLENCTCMAYANPDSSLGGRGCLLWFGELIDIRVYHEGKSGRDIFVRMASSELVAHSNSASSLHDSGDILNVSKSQEEAMELPLFTFSTIANAIANFSPDNKLGEGVFGPVYKSDVFSFGVMVLEIVSGKRNRGFTQQEHGNNLTGHTYNEGKSMDLIDATLVESCHPPEVLRSIEVGLLCVQQNARDRPNMSSVIMMLGGERAFPQPKQPTYFMESDLFVTNFSASTDPAGSINQLTITEMDAR</sequence>